<feature type="region of interest" description="Disordered" evidence="1">
    <location>
        <begin position="114"/>
        <end position="146"/>
    </location>
</feature>
<feature type="compositionally biased region" description="Polar residues" evidence="1">
    <location>
        <begin position="72"/>
        <end position="86"/>
    </location>
</feature>
<evidence type="ECO:0000313" key="3">
    <source>
        <dbReference type="EMBL" id="EJK66193.1"/>
    </source>
</evidence>
<sequence length="840" mass="92603">MEAADRKSGGGIRSDFASDDEDFSAGSCHTPRVTDATIHCLEGGRGRTMARRKRVERPILRRGRDALDSRRLATSPSNRAAATISSSEPNSMLGVEAARLGYYLWDRELQSIPTHRHSRSGELVESSSEASRGHRPGSARPLESSASELALAPRGRLFSVVTRATRAGSGPRRGVLEHGVRLKGAEGESFAGPSDGGDGSARMKALFGPRTPGTATIEVGDAATSLAAIAGATLRIRAGDRSCSTGRGRLCRRRRRVDGEGRGAVRVGPRGRGVPSRIERGHDGEGGRWRVRPAHRRRRRADDCADAGSSLWIKVARSLGGRVEVLGSSPAVQQIHLPPPPLCRSASGRCWTFPTDAPRRRSRSTATTKRSVSGGRNQRSGQGEKQARSSGSSSTTTSHMGGSASGHPAVWTGDGYQSPAFATDGEGAVISLGRTVLEEFADMEDEDGEASSRDRKSGAGKGRGHSSRALSNMMSAIRDEPHQVGDDTEDDREENWAGSVVNSRRRALSTYPGLVHAFTPMCQLIHDLTAAAVYYVLHAAAAYYISQIFGRLIIKRWRNLRVRLTSFRSLLNEELIIRISGLFENSCERETSMMTTWWSGDVMDTKVPNPPEQVQRCIANMSKKEWKELENAIDQILQESRECDIDFLNEQRRVLLEWTQSTRSERVTMFMTQRQLKEHAEEFDLAQFMKWSGKVLEQRKRYAAMLESLLYSDEEEETPIETGENAHLIEYLKAWFMPPLKKGSDESRAATHGHRVEKRFLKQGVHQGVLHCDSGDRERHYTVNPILRAALPDANELIQIMLTLLLGILILVSLSSVVTVECWPFTEFSSLKEAGRSVGR</sequence>
<accession>K0SJ35</accession>
<evidence type="ECO:0000256" key="2">
    <source>
        <dbReference type="SAM" id="Phobius"/>
    </source>
</evidence>
<feature type="region of interest" description="Disordered" evidence="1">
    <location>
        <begin position="44"/>
        <end position="86"/>
    </location>
</feature>
<dbReference type="Proteomes" id="UP000266841">
    <property type="component" value="Unassembled WGS sequence"/>
</dbReference>
<comment type="caution">
    <text evidence="3">The sequence shown here is derived from an EMBL/GenBank/DDBJ whole genome shotgun (WGS) entry which is preliminary data.</text>
</comment>
<keyword evidence="2" id="KW-0812">Transmembrane</keyword>
<dbReference type="AlphaFoldDB" id="K0SJ35"/>
<evidence type="ECO:0000256" key="1">
    <source>
        <dbReference type="SAM" id="MobiDB-lite"/>
    </source>
</evidence>
<feature type="compositionally biased region" description="Low complexity" evidence="1">
    <location>
        <begin position="264"/>
        <end position="276"/>
    </location>
</feature>
<keyword evidence="2" id="KW-0472">Membrane</keyword>
<organism evidence="3 4">
    <name type="scientific">Thalassiosira oceanica</name>
    <name type="common">Marine diatom</name>
    <dbReference type="NCBI Taxonomy" id="159749"/>
    <lineage>
        <taxon>Eukaryota</taxon>
        <taxon>Sar</taxon>
        <taxon>Stramenopiles</taxon>
        <taxon>Ochrophyta</taxon>
        <taxon>Bacillariophyta</taxon>
        <taxon>Coscinodiscophyceae</taxon>
        <taxon>Thalassiosirophycidae</taxon>
        <taxon>Thalassiosirales</taxon>
        <taxon>Thalassiosiraceae</taxon>
        <taxon>Thalassiosira</taxon>
    </lineage>
</organism>
<feature type="compositionally biased region" description="Basic and acidic residues" evidence="1">
    <location>
        <begin position="277"/>
        <end position="288"/>
    </location>
</feature>
<feature type="transmembrane region" description="Helical" evidence="2">
    <location>
        <begin position="532"/>
        <end position="554"/>
    </location>
</feature>
<feature type="transmembrane region" description="Helical" evidence="2">
    <location>
        <begin position="797"/>
        <end position="818"/>
    </location>
</feature>
<feature type="region of interest" description="Disordered" evidence="1">
    <location>
        <begin position="333"/>
        <end position="411"/>
    </location>
</feature>
<dbReference type="EMBL" id="AGNL01015210">
    <property type="protein sequence ID" value="EJK66193.1"/>
    <property type="molecule type" value="Genomic_DNA"/>
</dbReference>
<feature type="compositionally biased region" description="Basic residues" evidence="1">
    <location>
        <begin position="289"/>
        <end position="299"/>
    </location>
</feature>
<gene>
    <name evidence="3" type="ORF">THAOC_12899</name>
</gene>
<feature type="region of interest" description="Disordered" evidence="1">
    <location>
        <begin position="442"/>
        <end position="498"/>
    </location>
</feature>
<reference evidence="3 4" key="1">
    <citation type="journal article" date="2012" name="Genome Biol.">
        <title>Genome and low-iron response of an oceanic diatom adapted to chronic iron limitation.</title>
        <authorList>
            <person name="Lommer M."/>
            <person name="Specht M."/>
            <person name="Roy A.S."/>
            <person name="Kraemer L."/>
            <person name="Andreson R."/>
            <person name="Gutowska M.A."/>
            <person name="Wolf J."/>
            <person name="Bergner S.V."/>
            <person name="Schilhabel M.B."/>
            <person name="Klostermeier U.C."/>
            <person name="Beiko R.G."/>
            <person name="Rosenstiel P."/>
            <person name="Hippler M."/>
            <person name="Laroche J."/>
        </authorList>
    </citation>
    <scope>NUCLEOTIDE SEQUENCE [LARGE SCALE GENOMIC DNA]</scope>
    <source>
        <strain evidence="3 4">CCMP1005</strain>
    </source>
</reference>
<evidence type="ECO:0000313" key="4">
    <source>
        <dbReference type="Proteomes" id="UP000266841"/>
    </source>
</evidence>
<protein>
    <submittedName>
        <fullName evidence="3">Uncharacterized protein</fullName>
    </submittedName>
</protein>
<keyword evidence="2" id="KW-1133">Transmembrane helix</keyword>
<keyword evidence="4" id="KW-1185">Reference proteome</keyword>
<feature type="region of interest" description="Disordered" evidence="1">
    <location>
        <begin position="261"/>
        <end position="303"/>
    </location>
</feature>
<feature type="compositionally biased region" description="Basic and acidic residues" evidence="1">
    <location>
        <begin position="56"/>
        <end position="71"/>
    </location>
</feature>
<proteinExistence type="predicted"/>
<feature type="compositionally biased region" description="Polar residues" evidence="1">
    <location>
        <begin position="374"/>
        <end position="383"/>
    </location>
</feature>
<feature type="region of interest" description="Disordered" evidence="1">
    <location>
        <begin position="1"/>
        <end position="29"/>
    </location>
</feature>
<feature type="compositionally biased region" description="Low complexity" evidence="1">
    <location>
        <begin position="389"/>
        <end position="406"/>
    </location>
</feature>
<name>K0SJ35_THAOC</name>